<dbReference type="InterPro" id="IPR000652">
    <property type="entry name" value="Triosephosphate_isomerase"/>
</dbReference>
<reference evidence="9" key="1">
    <citation type="submission" date="2018-07" db="EMBL/GenBank/DDBJ databases">
        <authorList>
            <consortium name="Genoscope - CEA"/>
            <person name="William W."/>
        </authorList>
    </citation>
    <scope>NUCLEOTIDE SEQUENCE</scope>
    <source>
        <strain evidence="9">IK1</strain>
    </source>
</reference>
<feature type="binding site" evidence="7">
    <location>
        <position position="177"/>
    </location>
    <ligand>
        <name>substrate</name>
    </ligand>
</feature>
<comment type="subcellular location">
    <subcellularLocation>
        <location evidence="7 8">Cytoplasm</location>
    </subcellularLocation>
</comment>
<sequence>MIERRPMIAGNWKMHTDIFESVNLVKAISAGLRGDEEADVLVAPPFTNLSVVKPFAENARILLGAQNMHWEGSGAFTGEVSASMLRAAGCTHVILGHSERRHIFGESDADVNRKVEAAAKSGLIPIVCIGETLEEREAGRTFEVIAGQLAGSLAAFTDGRDLPAETIIAYEPVWAIGTGRTATPAQAQEVHRSIRRWLGERFGEKVSEHTRILYGGSVKPDNISALMSEQDIDGALVGGASLKAESFLGIVQFRKRG</sequence>
<dbReference type="EMBL" id="UPXX01000013">
    <property type="protein sequence ID" value="VBB41926.1"/>
    <property type="molecule type" value="Genomic_DNA"/>
</dbReference>
<dbReference type="Gene3D" id="3.20.20.70">
    <property type="entry name" value="Aldolase class I"/>
    <property type="match status" value="1"/>
</dbReference>
<evidence type="ECO:0000256" key="2">
    <source>
        <dbReference type="ARBA" id="ARBA00007422"/>
    </source>
</evidence>
<dbReference type="Pfam" id="PF00121">
    <property type="entry name" value="TIM"/>
    <property type="match status" value="1"/>
</dbReference>
<protein>
    <recommendedName>
        <fullName evidence="7 8">Triosephosphate isomerase</fullName>
        <shortName evidence="7">TIM</shortName>
        <shortName evidence="7">TPI</shortName>
        <ecNumber evidence="7 8">5.3.1.1</ecNumber>
    </recommendedName>
    <alternativeName>
        <fullName evidence="7">Triose-phosphate isomerase</fullName>
    </alternativeName>
</protein>
<proteinExistence type="inferred from homology"/>
<dbReference type="SUPFAM" id="SSF51351">
    <property type="entry name" value="Triosephosphate isomerase (TIM)"/>
    <property type="match status" value="1"/>
</dbReference>
<evidence type="ECO:0000256" key="8">
    <source>
        <dbReference type="RuleBase" id="RU363013"/>
    </source>
</evidence>
<dbReference type="PANTHER" id="PTHR21139:SF42">
    <property type="entry name" value="TRIOSEPHOSPHATE ISOMERASE"/>
    <property type="match status" value="1"/>
</dbReference>
<keyword evidence="6 7" id="KW-0413">Isomerase</keyword>
<name>A0A653A1L6_UNCDX</name>
<dbReference type="FunFam" id="3.20.20.70:FF:000016">
    <property type="entry name" value="Triosephosphate isomerase"/>
    <property type="match status" value="1"/>
</dbReference>
<dbReference type="AlphaFoldDB" id="A0A653A1L6"/>
<organism evidence="9">
    <name type="scientific">Uncultured Desulfatiglans sp</name>
    <dbReference type="NCBI Taxonomy" id="1748965"/>
    <lineage>
        <taxon>Bacteria</taxon>
        <taxon>Pseudomonadati</taxon>
        <taxon>Thermodesulfobacteriota</taxon>
        <taxon>Desulfobacteria</taxon>
        <taxon>Desulfatiglandales</taxon>
        <taxon>Desulfatiglandaceae</taxon>
        <taxon>Desulfatiglans</taxon>
        <taxon>environmental samples</taxon>
    </lineage>
</organism>
<evidence type="ECO:0000256" key="7">
    <source>
        <dbReference type="HAMAP-Rule" id="MF_00147"/>
    </source>
</evidence>
<evidence type="ECO:0000256" key="1">
    <source>
        <dbReference type="ARBA" id="ARBA00004680"/>
    </source>
</evidence>
<dbReference type="GO" id="GO:0046166">
    <property type="term" value="P:glyceraldehyde-3-phosphate biosynthetic process"/>
    <property type="evidence" value="ECO:0007669"/>
    <property type="project" value="TreeGrafter"/>
</dbReference>
<comment type="pathway">
    <text evidence="7 8">Carbohydrate biosynthesis; gluconeogenesis.</text>
</comment>
<dbReference type="NCBIfam" id="TIGR00419">
    <property type="entry name" value="tim"/>
    <property type="match status" value="1"/>
</dbReference>
<keyword evidence="4 7" id="KW-0963">Cytoplasm</keyword>
<dbReference type="UniPathway" id="UPA00109">
    <property type="reaction ID" value="UER00189"/>
</dbReference>
<comment type="catalytic activity">
    <reaction evidence="7 8">
        <text>D-glyceraldehyde 3-phosphate = dihydroxyacetone phosphate</text>
        <dbReference type="Rhea" id="RHEA:18585"/>
        <dbReference type="ChEBI" id="CHEBI:57642"/>
        <dbReference type="ChEBI" id="CHEBI:59776"/>
        <dbReference type="EC" id="5.3.1.1"/>
    </reaction>
</comment>
<feature type="binding site" evidence="7">
    <location>
        <begin position="11"/>
        <end position="13"/>
    </location>
    <ligand>
        <name>substrate</name>
    </ligand>
</feature>
<evidence type="ECO:0000256" key="6">
    <source>
        <dbReference type="ARBA" id="ARBA00023235"/>
    </source>
</evidence>
<comment type="function">
    <text evidence="7">Involved in the gluconeogenesis. Catalyzes stereospecifically the conversion of dihydroxyacetone phosphate (DHAP) to D-glyceraldehyde-3-phosphate (G3P).</text>
</comment>
<feature type="active site" description="Proton acceptor" evidence="7">
    <location>
        <position position="171"/>
    </location>
</feature>
<evidence type="ECO:0000256" key="4">
    <source>
        <dbReference type="ARBA" id="ARBA00022490"/>
    </source>
</evidence>
<dbReference type="GO" id="GO:0005829">
    <property type="term" value="C:cytosol"/>
    <property type="evidence" value="ECO:0007669"/>
    <property type="project" value="TreeGrafter"/>
</dbReference>
<evidence type="ECO:0000256" key="3">
    <source>
        <dbReference type="ARBA" id="ARBA00022432"/>
    </source>
</evidence>
<comment type="subunit">
    <text evidence="7 8">Homodimer.</text>
</comment>
<dbReference type="GO" id="GO:0004807">
    <property type="term" value="F:triose-phosphate isomerase activity"/>
    <property type="evidence" value="ECO:0007669"/>
    <property type="project" value="UniProtKB-UniRule"/>
</dbReference>
<keyword evidence="3 7" id="KW-0312">Gluconeogenesis</keyword>
<keyword evidence="5 7" id="KW-0324">Glycolysis</keyword>
<gene>
    <name evidence="7 9" type="primary">tpiA</name>
    <name evidence="9" type="ORF">TRIP_B200066</name>
</gene>
<dbReference type="PROSITE" id="PS51440">
    <property type="entry name" value="TIM_2"/>
    <property type="match status" value="1"/>
</dbReference>
<dbReference type="PROSITE" id="PS00171">
    <property type="entry name" value="TIM_1"/>
    <property type="match status" value="1"/>
</dbReference>
<dbReference type="PANTHER" id="PTHR21139">
    <property type="entry name" value="TRIOSEPHOSPHATE ISOMERASE"/>
    <property type="match status" value="1"/>
</dbReference>
<dbReference type="GO" id="GO:0006096">
    <property type="term" value="P:glycolytic process"/>
    <property type="evidence" value="ECO:0007669"/>
    <property type="project" value="UniProtKB-UniRule"/>
</dbReference>
<feature type="active site" description="Electrophile" evidence="7">
    <location>
        <position position="97"/>
    </location>
</feature>
<dbReference type="InterPro" id="IPR022896">
    <property type="entry name" value="TrioseP_Isoase_bac/euk"/>
</dbReference>
<comment type="similarity">
    <text evidence="2 7 8">Belongs to the triosephosphate isomerase family.</text>
</comment>
<dbReference type="InterPro" id="IPR020861">
    <property type="entry name" value="Triosephosphate_isomerase_AS"/>
</dbReference>
<dbReference type="InterPro" id="IPR013785">
    <property type="entry name" value="Aldolase_TIM"/>
</dbReference>
<evidence type="ECO:0000256" key="5">
    <source>
        <dbReference type="ARBA" id="ARBA00023152"/>
    </source>
</evidence>
<dbReference type="CDD" id="cd00311">
    <property type="entry name" value="TIM"/>
    <property type="match status" value="1"/>
</dbReference>
<dbReference type="EC" id="5.3.1.1" evidence="7 8"/>
<comment type="pathway">
    <text evidence="1 7 8">Carbohydrate degradation; glycolysis; D-glyceraldehyde 3-phosphate from glycerone phosphate: step 1/1.</text>
</comment>
<dbReference type="HAMAP" id="MF_00147_B">
    <property type="entry name" value="TIM_B"/>
    <property type="match status" value="1"/>
</dbReference>
<feature type="binding site" evidence="7">
    <location>
        <position position="217"/>
    </location>
    <ligand>
        <name>substrate</name>
    </ligand>
</feature>
<dbReference type="UniPathway" id="UPA00138"/>
<evidence type="ECO:0000313" key="9">
    <source>
        <dbReference type="EMBL" id="VBB41926.1"/>
    </source>
</evidence>
<dbReference type="GO" id="GO:0019563">
    <property type="term" value="P:glycerol catabolic process"/>
    <property type="evidence" value="ECO:0007669"/>
    <property type="project" value="TreeGrafter"/>
</dbReference>
<dbReference type="GO" id="GO:0006094">
    <property type="term" value="P:gluconeogenesis"/>
    <property type="evidence" value="ECO:0007669"/>
    <property type="project" value="UniProtKB-UniRule"/>
</dbReference>
<dbReference type="InterPro" id="IPR035990">
    <property type="entry name" value="TIM_sf"/>
</dbReference>
<accession>A0A653A1L6</accession>
<feature type="binding site" evidence="7">
    <location>
        <begin position="238"/>
        <end position="239"/>
    </location>
    <ligand>
        <name>substrate</name>
    </ligand>
</feature>